<dbReference type="PANTHER" id="PTHR24148:SF64">
    <property type="entry name" value="HETEROKARYON INCOMPATIBILITY DOMAIN-CONTAINING PROTEIN"/>
    <property type="match status" value="1"/>
</dbReference>
<accession>A0A9P9RFL9</accession>
<dbReference type="InterPro" id="IPR010730">
    <property type="entry name" value="HET"/>
</dbReference>
<name>A0A9P9RFL9_FUSSL</name>
<dbReference type="Pfam" id="PF06985">
    <property type="entry name" value="HET"/>
    <property type="match status" value="1"/>
</dbReference>
<dbReference type="Proteomes" id="UP000736672">
    <property type="component" value="Unassembled WGS sequence"/>
</dbReference>
<feature type="region of interest" description="Disordered" evidence="1">
    <location>
        <begin position="429"/>
        <end position="449"/>
    </location>
</feature>
<dbReference type="PANTHER" id="PTHR24148">
    <property type="entry name" value="ANKYRIN REPEAT DOMAIN-CONTAINING PROTEIN 39 HOMOLOG-RELATED"/>
    <property type="match status" value="1"/>
</dbReference>
<evidence type="ECO:0000313" key="4">
    <source>
        <dbReference type="Proteomes" id="UP000736672"/>
    </source>
</evidence>
<sequence length="807" mass="91114">MPQEPDQPDTPADFCDSPRDLSPESDHPNTMATHIPPQNPTSLKRKFETVEAAAPTPALKKVTTFTDGSYGKEAEPKPSKVKKFMNEAIRKYNYDGCPLPDGHIRLLVLKPSENRNYPIIVQLVPVAVTDIVAKPEDYQFTALSYNWGSGKEENEIFVDTAPPNSETSETMKGWDDLFPALKRYLRPICVKPNLHAFLKEFRQPKKTVALWVDRVCINQANTSEKADQVSKMGVIYSTAANVAIWLGTPDNEGKSDRAMDFIGSMLEQDVEQKLRDENAQNQDAMQWSDLLSLMRRRWFSRRWIIQELALAKNAEVRCGSKRVHWRDFSDAVSIFELHFDIILKIIKRRPDLEQSLEGIKDMKPFGARILVDVLSNTFQRDANGTIYSPRQGLESLISSLSTFETSDPRDTIYTLLNLAKETFDLPSEDVVRKEKRQKRNEANPPPEPDYSMNLLDVYTKFMKWCIEESKSLDILCRHWALPEVDTKPDKFYPELVELPSWITTVRKSAYGSQQEGFGGRKTGDSFVGTPESRCYNASLNLPPDIQWGRDQGVSPTKSPNTGLPRTATSRRLPLPSGKTVPRRPRPQQGLSRVLTIKGFYLGQVSERHQMPEGIITKEVLETLGHDSTPNRLERVPDALWRTLVADRGPDGKAPPAWYHRACMTCLVSDTSVGNIDTNQILQQKDTTKMQADYLKRVQAVCWNRTFIECGDGDDGNKLFGIAPLDVRPNDLVCILYGCSVPCILRQTLYGSGSDSKEGSSDERGSKDPSYFYQLIGEAFILGQMDGEAIMDLSEEDLRSASDDFHLV</sequence>
<organism evidence="3 4">
    <name type="scientific">Fusarium solani</name>
    <name type="common">Filamentous fungus</name>
    <dbReference type="NCBI Taxonomy" id="169388"/>
    <lineage>
        <taxon>Eukaryota</taxon>
        <taxon>Fungi</taxon>
        <taxon>Dikarya</taxon>
        <taxon>Ascomycota</taxon>
        <taxon>Pezizomycotina</taxon>
        <taxon>Sordariomycetes</taxon>
        <taxon>Hypocreomycetidae</taxon>
        <taxon>Hypocreales</taxon>
        <taxon>Nectriaceae</taxon>
        <taxon>Fusarium</taxon>
        <taxon>Fusarium solani species complex</taxon>
    </lineage>
</organism>
<feature type="region of interest" description="Disordered" evidence="1">
    <location>
        <begin position="545"/>
        <end position="587"/>
    </location>
</feature>
<reference evidence="3" key="1">
    <citation type="journal article" date="2021" name="Nat. Commun.">
        <title>Genetic determinants of endophytism in the Arabidopsis root mycobiome.</title>
        <authorList>
            <person name="Mesny F."/>
            <person name="Miyauchi S."/>
            <person name="Thiergart T."/>
            <person name="Pickel B."/>
            <person name="Atanasova L."/>
            <person name="Karlsson M."/>
            <person name="Huettel B."/>
            <person name="Barry K.W."/>
            <person name="Haridas S."/>
            <person name="Chen C."/>
            <person name="Bauer D."/>
            <person name="Andreopoulos W."/>
            <person name="Pangilinan J."/>
            <person name="LaButti K."/>
            <person name="Riley R."/>
            <person name="Lipzen A."/>
            <person name="Clum A."/>
            <person name="Drula E."/>
            <person name="Henrissat B."/>
            <person name="Kohler A."/>
            <person name="Grigoriev I.V."/>
            <person name="Martin F.M."/>
            <person name="Hacquard S."/>
        </authorList>
    </citation>
    <scope>NUCLEOTIDE SEQUENCE</scope>
    <source>
        <strain evidence="3">FSSC 5 MPI-SDFR-AT-0091</strain>
    </source>
</reference>
<dbReference type="InterPro" id="IPR052895">
    <property type="entry name" value="HetReg/Transcr_Mod"/>
</dbReference>
<proteinExistence type="predicted"/>
<dbReference type="AlphaFoldDB" id="A0A9P9RFL9"/>
<keyword evidence="4" id="KW-1185">Reference proteome</keyword>
<feature type="compositionally biased region" description="Polar residues" evidence="1">
    <location>
        <begin position="553"/>
        <end position="569"/>
    </location>
</feature>
<comment type="caution">
    <text evidence="3">The sequence shown here is derived from an EMBL/GenBank/DDBJ whole genome shotgun (WGS) entry which is preliminary data.</text>
</comment>
<gene>
    <name evidence="3" type="ORF">B0J15DRAFT_476680</name>
</gene>
<evidence type="ECO:0000256" key="1">
    <source>
        <dbReference type="SAM" id="MobiDB-lite"/>
    </source>
</evidence>
<dbReference type="EMBL" id="JAGTJS010000001">
    <property type="protein sequence ID" value="KAH7276220.1"/>
    <property type="molecule type" value="Genomic_DNA"/>
</dbReference>
<dbReference type="OrthoDB" id="3477286at2759"/>
<feature type="compositionally biased region" description="Basic and acidic residues" evidence="1">
    <location>
        <begin position="16"/>
        <end position="27"/>
    </location>
</feature>
<protein>
    <submittedName>
        <fullName evidence="3">Heterokaryon incompatibility protein-domain-containing protein</fullName>
    </submittedName>
</protein>
<feature type="region of interest" description="Disordered" evidence="1">
    <location>
        <begin position="1"/>
        <end position="41"/>
    </location>
</feature>
<evidence type="ECO:0000259" key="2">
    <source>
        <dbReference type="Pfam" id="PF06985"/>
    </source>
</evidence>
<evidence type="ECO:0000313" key="3">
    <source>
        <dbReference type="EMBL" id="KAH7276220.1"/>
    </source>
</evidence>
<feature type="domain" description="Heterokaryon incompatibility" evidence="2">
    <location>
        <begin position="140"/>
        <end position="307"/>
    </location>
</feature>